<feature type="compositionally biased region" description="Polar residues" evidence="1">
    <location>
        <begin position="439"/>
        <end position="450"/>
    </location>
</feature>
<evidence type="ECO:0000256" key="1">
    <source>
        <dbReference type="SAM" id="MobiDB-lite"/>
    </source>
</evidence>
<proteinExistence type="predicted"/>
<feature type="region of interest" description="Disordered" evidence="1">
    <location>
        <begin position="906"/>
        <end position="925"/>
    </location>
</feature>
<dbReference type="OrthoDB" id="267452at2759"/>
<dbReference type="AlphaFoldDB" id="A0A836H5P8"/>
<feature type="compositionally biased region" description="Low complexity" evidence="1">
    <location>
        <begin position="462"/>
        <end position="473"/>
    </location>
</feature>
<dbReference type="Proteomes" id="UP000674179">
    <property type="component" value="Chromosome 5"/>
</dbReference>
<feature type="compositionally biased region" description="Polar residues" evidence="1">
    <location>
        <begin position="1183"/>
        <end position="1193"/>
    </location>
</feature>
<name>A0A836H5P8_LEIEN</name>
<feature type="compositionally biased region" description="Low complexity" evidence="1">
    <location>
        <begin position="480"/>
        <end position="500"/>
    </location>
</feature>
<sequence>MPSVSMEAWCDGVQLLKQEYLSSLGKLLVAHLDLRAPSKGGWRNSGRGGAAEKGAITSRQRSERTLHSDLDVQVADIEAMEMALLQKLWAHQHQRHRRVVVADRGTERKDRSSGASRAGACAAAAAAEDAPLDAACSTEGNPFPKTQAPSTSKSDTHIPEELLELFRTAQALRSAASRRTRPPPRATASKEAAAEGTSSLEATVDRPPRAPVMLSEEEMEEAAAMALQCFRFFYSSNSTPAPAVAATDPLASDTPLPGQPSQTRNVHQRRVAATAAPEQRRQYHSPSLSSPNLTHTTTPPRTSNSADALSPTSLSSPAAWRRLIVESGTVDGTQHHQQQKQQLPSPSLPASAADHLTAEFTAPSPQQTQGVSGSYSFGFPTARGFSTSTGTSVDADDAAERAKLMNNSGDNLITVHRHTNRRDDRAREAASRPPLTHPTGRSPSTKNASHCGTAGNRGAVKLPLLHPHPSPASADERAASRSVSSPVPLPTTTIPPVAAAGGTPHVAAQHPALPALGTGTPAALSSNGANKEKNRCGSGQRRRAPRRPPTDVVLPPNYSGAHGELLTVEQLEELLGNVSQDGAMAQAEMQRHYDAADAAAEELYRLQQAVARVLVENIQLENDILTLTATSHACAAGGEGGGAGDANWDVDAIAEVRGRHHNDGIYSCGSRHSGTSKTGSCAGSMAHFSTWALSPACTADLFPEKPKRQIILPPAPVPLPRAKSTLTTASLLLHATPAKKAAPSALAEAASAAQPRPWRQESAPAESTKQYQRRPKVETRAGASASAAAVERGAGAETHGQQDPHTILQELRTAIARCEAERTQLLAEIDAVASRVTRHDSLLHAVAEYWRRNAAVMKRQHFAVQSHPKQSTTSGNINRLGDGDGWVFENAIDAITPPYLFAASDDAGDTSTRTSSSDGAHSASSRKLCHSIAATATTSQSWIMTNLGGSPSQLQQALAQMEAISPTPLSSSPSFDMHTTPSVVGALSPSLPKRFLVRRRAQEGESAVKKSDGMPAALRGAPAAPIEAESTPVRLRVSVRVTPGTEEEHGARPHRKVAAPSREDPATAAAATSSTLTDTNTTTATTLLGSPDTVSNSTGRQLSASAAVVVETPEALKQERRNSTHAHAVSAVAVTLFSDSHRSSPGHLVASSPGLTQARNGGAREEDDIFDERSLPTTPLHPSCSTAANQSRNHPSDGMHREDEAVLGRGSWRTIPALQLENVDEIAEFIYSVFERS</sequence>
<feature type="compositionally biased region" description="Basic and acidic residues" evidence="1">
    <location>
        <begin position="421"/>
        <end position="430"/>
    </location>
</feature>
<feature type="region of interest" description="Disordered" evidence="1">
    <location>
        <begin position="744"/>
        <end position="805"/>
    </location>
</feature>
<feature type="compositionally biased region" description="Basic and acidic residues" evidence="1">
    <location>
        <begin position="100"/>
        <end position="112"/>
    </location>
</feature>
<accession>A0A836H5P8</accession>
<keyword evidence="3" id="KW-1185">Reference proteome</keyword>
<dbReference type="EMBL" id="JAFHKP010000005">
    <property type="protein sequence ID" value="KAG5486359.1"/>
    <property type="molecule type" value="Genomic_DNA"/>
</dbReference>
<feature type="compositionally biased region" description="Low complexity" evidence="1">
    <location>
        <begin position="1066"/>
        <end position="1093"/>
    </location>
</feature>
<feature type="region of interest" description="Disordered" evidence="1">
    <location>
        <begin position="173"/>
        <end position="209"/>
    </location>
</feature>
<feature type="region of interest" description="Disordered" evidence="1">
    <location>
        <begin position="1143"/>
        <end position="1201"/>
    </location>
</feature>
<feature type="region of interest" description="Disordered" evidence="1">
    <location>
        <begin position="135"/>
        <end position="155"/>
    </location>
</feature>
<gene>
    <name evidence="2" type="ORF">CUR178_07671</name>
</gene>
<feature type="region of interest" description="Disordered" evidence="1">
    <location>
        <begin position="330"/>
        <end position="351"/>
    </location>
</feature>
<dbReference type="GeneID" id="94174821"/>
<feature type="region of interest" description="Disordered" evidence="1">
    <location>
        <begin position="39"/>
        <end position="64"/>
    </location>
</feature>
<feature type="region of interest" description="Disordered" evidence="1">
    <location>
        <begin position="1042"/>
        <end position="1100"/>
    </location>
</feature>
<feature type="compositionally biased region" description="Low complexity" evidence="1">
    <location>
        <begin position="744"/>
        <end position="753"/>
    </location>
</feature>
<dbReference type="KEGG" id="lenr:94174821"/>
<feature type="compositionally biased region" description="Low complexity" evidence="1">
    <location>
        <begin position="305"/>
        <end position="314"/>
    </location>
</feature>
<reference evidence="2 3" key="1">
    <citation type="submission" date="2021-02" db="EMBL/GenBank/DDBJ databases">
        <title>Leishmania (Mundinia) enrietti genome sequencing and assembly.</title>
        <authorList>
            <person name="Almutairi H."/>
            <person name="Gatherer D."/>
        </authorList>
    </citation>
    <scope>NUCLEOTIDE SEQUENCE [LARGE SCALE GENOMIC DNA]</scope>
    <source>
        <strain evidence="2">CUR178</strain>
    </source>
</reference>
<organism evidence="2 3">
    <name type="scientific">Leishmania enriettii</name>
    <dbReference type="NCBI Taxonomy" id="5663"/>
    <lineage>
        <taxon>Eukaryota</taxon>
        <taxon>Discoba</taxon>
        <taxon>Euglenozoa</taxon>
        <taxon>Kinetoplastea</taxon>
        <taxon>Metakinetoplastina</taxon>
        <taxon>Trypanosomatida</taxon>
        <taxon>Trypanosomatidae</taxon>
        <taxon>Leishmaniinae</taxon>
        <taxon>Leishmania</taxon>
    </lineage>
</organism>
<feature type="compositionally biased region" description="Low complexity" evidence="1">
    <location>
        <begin position="780"/>
        <end position="798"/>
    </location>
</feature>
<protein>
    <submittedName>
        <fullName evidence="2">Uncharacterized protein</fullName>
    </submittedName>
</protein>
<dbReference type="RefSeq" id="XP_067695801.1">
    <property type="nucleotide sequence ID" value="XM_067839311.1"/>
</dbReference>
<feature type="region of interest" description="Disordered" evidence="1">
    <location>
        <begin position="95"/>
        <end position="117"/>
    </location>
</feature>
<feature type="compositionally biased region" description="Polar residues" evidence="1">
    <location>
        <begin position="284"/>
        <end position="304"/>
    </location>
</feature>
<feature type="compositionally biased region" description="Low complexity" evidence="1">
    <location>
        <begin position="335"/>
        <end position="351"/>
    </location>
</feature>
<feature type="region of interest" description="Disordered" evidence="1">
    <location>
        <begin position="414"/>
        <end position="558"/>
    </location>
</feature>
<comment type="caution">
    <text evidence="2">The sequence shown here is derived from an EMBL/GenBank/DDBJ whole genome shotgun (WGS) entry which is preliminary data.</text>
</comment>
<feature type="region of interest" description="Disordered" evidence="1">
    <location>
        <begin position="241"/>
        <end position="314"/>
    </location>
</feature>
<evidence type="ECO:0000313" key="3">
    <source>
        <dbReference type="Proteomes" id="UP000674179"/>
    </source>
</evidence>
<evidence type="ECO:0000313" key="2">
    <source>
        <dbReference type="EMBL" id="KAG5486359.1"/>
    </source>
</evidence>